<keyword evidence="4 7" id="KW-1133">Transmembrane helix</keyword>
<organism evidence="8 9">
    <name type="scientific">Acanthaster planci</name>
    <name type="common">Crown-of-thorns starfish</name>
    <dbReference type="NCBI Taxonomy" id="133434"/>
    <lineage>
        <taxon>Eukaryota</taxon>
        <taxon>Metazoa</taxon>
        <taxon>Echinodermata</taxon>
        <taxon>Eleutherozoa</taxon>
        <taxon>Asterozoa</taxon>
        <taxon>Asteroidea</taxon>
        <taxon>Valvatacea</taxon>
        <taxon>Valvatida</taxon>
        <taxon>Acanthasteridae</taxon>
        <taxon>Acanthaster</taxon>
    </lineage>
</organism>
<comment type="similarity">
    <text evidence="2">Belongs to the MS4A family.</text>
</comment>
<dbReference type="OrthoDB" id="10071849at2759"/>
<dbReference type="InterPro" id="IPR007237">
    <property type="entry name" value="CD20-like"/>
</dbReference>
<evidence type="ECO:0000313" key="8">
    <source>
        <dbReference type="Proteomes" id="UP000694845"/>
    </source>
</evidence>
<evidence type="ECO:0000313" key="9">
    <source>
        <dbReference type="RefSeq" id="XP_022088828.1"/>
    </source>
</evidence>
<feature type="transmembrane region" description="Helical" evidence="7">
    <location>
        <begin position="168"/>
        <end position="189"/>
    </location>
</feature>
<feature type="transmembrane region" description="Helical" evidence="7">
    <location>
        <begin position="78"/>
        <end position="99"/>
    </location>
</feature>
<evidence type="ECO:0000256" key="1">
    <source>
        <dbReference type="ARBA" id="ARBA00004141"/>
    </source>
</evidence>
<protein>
    <submittedName>
        <fullName evidence="9">Uncharacterized protein LOC110978271 isoform X1</fullName>
    </submittedName>
</protein>
<comment type="subcellular location">
    <subcellularLocation>
        <location evidence="1">Membrane</location>
        <topology evidence="1">Multi-pass membrane protein</topology>
    </subcellularLocation>
</comment>
<dbReference type="PANTHER" id="PTHR23320">
    <property type="entry name" value="MEMBRANE-SPANNING 4-DOMAINS SUBFAMILY A MS4A -RELATED"/>
    <property type="match status" value="1"/>
</dbReference>
<dbReference type="GO" id="GO:0016020">
    <property type="term" value="C:membrane"/>
    <property type="evidence" value="ECO:0007669"/>
    <property type="project" value="UniProtKB-SubCell"/>
</dbReference>
<name>A0A8B7Y6J1_ACAPL</name>
<keyword evidence="5 7" id="KW-0472">Membrane</keyword>
<dbReference type="InterPro" id="IPR030417">
    <property type="entry name" value="MS4A"/>
</dbReference>
<dbReference type="AlphaFoldDB" id="A0A8B7Y6J1"/>
<feature type="compositionally biased region" description="Pro residues" evidence="6">
    <location>
        <begin position="284"/>
        <end position="298"/>
    </location>
</feature>
<evidence type="ECO:0000256" key="5">
    <source>
        <dbReference type="ARBA" id="ARBA00023136"/>
    </source>
</evidence>
<evidence type="ECO:0000256" key="2">
    <source>
        <dbReference type="ARBA" id="ARBA00009565"/>
    </source>
</evidence>
<feature type="transmembrane region" description="Helical" evidence="7">
    <location>
        <begin position="48"/>
        <end position="72"/>
    </location>
</feature>
<feature type="region of interest" description="Disordered" evidence="6">
    <location>
        <begin position="240"/>
        <end position="311"/>
    </location>
</feature>
<keyword evidence="8" id="KW-1185">Reference proteome</keyword>
<evidence type="ECO:0000256" key="6">
    <source>
        <dbReference type="SAM" id="MobiDB-lite"/>
    </source>
</evidence>
<feature type="compositionally biased region" description="Basic and acidic residues" evidence="6">
    <location>
        <begin position="301"/>
        <end position="311"/>
    </location>
</feature>
<keyword evidence="3 7" id="KW-0812">Transmembrane</keyword>
<dbReference type="PANTHER" id="PTHR23320:SF165">
    <property type="entry name" value="MARVEL DOMAIN-CONTAINING PROTEIN"/>
    <property type="match status" value="1"/>
</dbReference>
<accession>A0A8B7Y6J1</accession>
<feature type="compositionally biased region" description="Polar residues" evidence="6">
    <location>
        <begin position="241"/>
        <end position="253"/>
    </location>
</feature>
<dbReference type="RefSeq" id="XP_022088828.1">
    <property type="nucleotide sequence ID" value="XM_022233136.1"/>
</dbReference>
<dbReference type="Pfam" id="PF04103">
    <property type="entry name" value="CD20"/>
    <property type="match status" value="1"/>
</dbReference>
<gene>
    <name evidence="9" type="primary">LOC110978271</name>
</gene>
<dbReference type="GeneID" id="110978271"/>
<feature type="transmembrane region" description="Helical" evidence="7">
    <location>
        <begin position="111"/>
        <end position="136"/>
    </location>
</feature>
<sequence length="311" mass="33750">MCIEGTCICFNMEQLPSQPMTISQQPVVTVQADQTASNMARTRGQWKALRITGFLQVFLGIFSVLLGILSFIFKTYAYIVGIGIWIGLCFFIVAGILGIASSGAERKGLVIGYLTMSIIACVAAGVMVICAGVFIANDEYFCPDWWYLAYSHEFSDRAGCSSSHGTRMAINAVTLVVGVAQMVVAIVAASMTCCTMCLNPSPAYPVVYYQSAPQVMMAPQPQNVVQYAFVPQQQFPQQPQTGNVVYTGQQSGIPSQPQMQPLLQPQWQGQYQPAPQGAAQAQPEAPPNAPPHPVPETPNFPEDHFNKPLIT</sequence>
<evidence type="ECO:0000256" key="3">
    <source>
        <dbReference type="ARBA" id="ARBA00022692"/>
    </source>
</evidence>
<reference evidence="9" key="1">
    <citation type="submission" date="2025-08" db="UniProtKB">
        <authorList>
            <consortium name="RefSeq"/>
        </authorList>
    </citation>
    <scope>IDENTIFICATION</scope>
</reference>
<evidence type="ECO:0000256" key="4">
    <source>
        <dbReference type="ARBA" id="ARBA00022989"/>
    </source>
</evidence>
<evidence type="ECO:0000256" key="7">
    <source>
        <dbReference type="SAM" id="Phobius"/>
    </source>
</evidence>
<proteinExistence type="inferred from homology"/>
<dbReference type="Proteomes" id="UP000694845">
    <property type="component" value="Unplaced"/>
</dbReference>
<dbReference type="KEGG" id="aplc:110978271"/>
<feature type="compositionally biased region" description="Low complexity" evidence="6">
    <location>
        <begin position="254"/>
        <end position="283"/>
    </location>
</feature>